<name>A0A9P5BT48_COLSI</name>
<sequence length="102" mass="11284">MRLPGHQAVERQPRITLPLTSLRRRRGALDGGDKQEDIKDDCSTSPRGSKGASTEHVKMRRLRSLLNRQAGQEKPLSGPEAHEPQSRPLSPSHLPLAVAAYM</sequence>
<accession>A0A9P5BT48</accession>
<gene>
    <name evidence="2" type="ORF">CGCSCA2_v010969</name>
</gene>
<protein>
    <submittedName>
        <fullName evidence="2">Uncharacterized protein</fullName>
    </submittedName>
</protein>
<reference evidence="2" key="1">
    <citation type="submission" date="2019-06" db="EMBL/GenBank/DDBJ databases">
        <authorList>
            <person name="Gan P."/>
            <person name="Shirasu K."/>
        </authorList>
    </citation>
    <scope>NUCLEOTIDE SEQUENCE [LARGE SCALE GENOMIC DNA]</scope>
    <source>
        <strain evidence="2">CAD2</strain>
    </source>
</reference>
<dbReference type="EMBL" id="QPMT01000042">
    <property type="protein sequence ID" value="KAF4851498.1"/>
    <property type="molecule type" value="Genomic_DNA"/>
</dbReference>
<keyword evidence="3" id="KW-1185">Reference proteome</keyword>
<proteinExistence type="predicted"/>
<feature type="region of interest" description="Disordered" evidence="1">
    <location>
        <begin position="1"/>
        <end position="102"/>
    </location>
</feature>
<dbReference type="AlphaFoldDB" id="A0A9P5BT48"/>
<evidence type="ECO:0000313" key="3">
    <source>
        <dbReference type="Proteomes" id="UP000711996"/>
    </source>
</evidence>
<feature type="compositionally biased region" description="Basic and acidic residues" evidence="1">
    <location>
        <begin position="27"/>
        <end position="42"/>
    </location>
</feature>
<organism evidence="2 3">
    <name type="scientific">Colletotrichum siamense</name>
    <name type="common">Anthracnose fungus</name>
    <dbReference type="NCBI Taxonomy" id="690259"/>
    <lineage>
        <taxon>Eukaryota</taxon>
        <taxon>Fungi</taxon>
        <taxon>Dikarya</taxon>
        <taxon>Ascomycota</taxon>
        <taxon>Pezizomycotina</taxon>
        <taxon>Sordariomycetes</taxon>
        <taxon>Hypocreomycetidae</taxon>
        <taxon>Glomerellales</taxon>
        <taxon>Glomerellaceae</taxon>
        <taxon>Colletotrichum</taxon>
        <taxon>Colletotrichum gloeosporioides species complex</taxon>
    </lineage>
</organism>
<comment type="caution">
    <text evidence="2">The sequence shown here is derived from an EMBL/GenBank/DDBJ whole genome shotgun (WGS) entry which is preliminary data.</text>
</comment>
<evidence type="ECO:0000256" key="1">
    <source>
        <dbReference type="SAM" id="MobiDB-lite"/>
    </source>
</evidence>
<dbReference type="Proteomes" id="UP000711996">
    <property type="component" value="Unassembled WGS sequence"/>
</dbReference>
<evidence type="ECO:0000313" key="2">
    <source>
        <dbReference type="EMBL" id="KAF4851498.1"/>
    </source>
</evidence>